<gene>
    <name evidence="2" type="ORF">CPELLU_LOCUS1908</name>
</gene>
<feature type="transmembrane region" description="Helical" evidence="1">
    <location>
        <begin position="71"/>
        <end position="88"/>
    </location>
</feature>
<keyword evidence="1" id="KW-1133">Transmembrane helix</keyword>
<keyword evidence="3" id="KW-1185">Reference proteome</keyword>
<dbReference type="AlphaFoldDB" id="A0A9N8ZD59"/>
<dbReference type="Proteomes" id="UP000789759">
    <property type="component" value="Unassembled WGS sequence"/>
</dbReference>
<evidence type="ECO:0000313" key="2">
    <source>
        <dbReference type="EMBL" id="CAG8489457.1"/>
    </source>
</evidence>
<feature type="transmembrane region" description="Helical" evidence="1">
    <location>
        <begin position="198"/>
        <end position="221"/>
    </location>
</feature>
<dbReference type="OrthoDB" id="9996464at2759"/>
<feature type="transmembrane region" description="Helical" evidence="1">
    <location>
        <begin position="100"/>
        <end position="120"/>
    </location>
</feature>
<dbReference type="EMBL" id="CAJVQA010000761">
    <property type="protein sequence ID" value="CAG8489457.1"/>
    <property type="molecule type" value="Genomic_DNA"/>
</dbReference>
<organism evidence="2 3">
    <name type="scientific">Cetraspora pellucida</name>
    <dbReference type="NCBI Taxonomy" id="1433469"/>
    <lineage>
        <taxon>Eukaryota</taxon>
        <taxon>Fungi</taxon>
        <taxon>Fungi incertae sedis</taxon>
        <taxon>Mucoromycota</taxon>
        <taxon>Glomeromycotina</taxon>
        <taxon>Glomeromycetes</taxon>
        <taxon>Diversisporales</taxon>
        <taxon>Gigasporaceae</taxon>
        <taxon>Cetraspora</taxon>
    </lineage>
</organism>
<feature type="transmembrane region" description="Helical" evidence="1">
    <location>
        <begin position="166"/>
        <end position="192"/>
    </location>
</feature>
<protein>
    <submittedName>
        <fullName evidence="2">20315_t:CDS:1</fullName>
    </submittedName>
</protein>
<evidence type="ECO:0000256" key="1">
    <source>
        <dbReference type="SAM" id="Phobius"/>
    </source>
</evidence>
<name>A0A9N8ZD59_9GLOM</name>
<accession>A0A9N8ZD59</accession>
<evidence type="ECO:0000313" key="3">
    <source>
        <dbReference type="Proteomes" id="UP000789759"/>
    </source>
</evidence>
<reference evidence="2" key="1">
    <citation type="submission" date="2021-06" db="EMBL/GenBank/DDBJ databases">
        <authorList>
            <person name="Kallberg Y."/>
            <person name="Tangrot J."/>
            <person name="Rosling A."/>
        </authorList>
    </citation>
    <scope>NUCLEOTIDE SEQUENCE</scope>
    <source>
        <strain evidence="2">FL966</strain>
    </source>
</reference>
<keyword evidence="1" id="KW-0472">Membrane</keyword>
<sequence length="241" mass="27395">MSKQPSGTKSTIISKILRLVVTLVFDIGLPLLLYSILSRRIPIILALIISSIPPTIYIIINFILHKQVDHIGILIIIGYIVGTILSLVKDDPRLLLLRESFVTGVMGLTFVISLIPIKVGSFEMRPLTYRSAKQLELIDLEGLTEDEPIPERWERHWKSYPRFRQIFIVMTAVFGFGLLFEVPARVFIIYSMPTIDDAVYLASIIFPCWLGCLILFSTIYLRYMFKKGYVIKDAAEVAATN</sequence>
<feature type="transmembrane region" description="Helical" evidence="1">
    <location>
        <begin position="16"/>
        <end position="37"/>
    </location>
</feature>
<proteinExistence type="predicted"/>
<dbReference type="NCBIfam" id="NF041646">
    <property type="entry name" value="VC0807_fam"/>
    <property type="match status" value="1"/>
</dbReference>
<feature type="transmembrane region" description="Helical" evidence="1">
    <location>
        <begin position="43"/>
        <end position="64"/>
    </location>
</feature>
<keyword evidence="1" id="KW-0812">Transmembrane</keyword>
<comment type="caution">
    <text evidence="2">The sequence shown here is derived from an EMBL/GenBank/DDBJ whole genome shotgun (WGS) entry which is preliminary data.</text>
</comment>